<dbReference type="InterPro" id="IPR010343">
    <property type="entry name" value="ArAE_1"/>
</dbReference>
<keyword evidence="2" id="KW-1003">Cell membrane</keyword>
<evidence type="ECO:0000313" key="9">
    <source>
        <dbReference type="Proteomes" id="UP000318521"/>
    </source>
</evidence>
<dbReference type="Pfam" id="PF06081">
    <property type="entry name" value="ArAE_1"/>
    <property type="match status" value="1"/>
</dbReference>
<keyword evidence="9" id="KW-1185">Reference proteome</keyword>
<dbReference type="PANTHER" id="PTHR30509">
    <property type="entry name" value="P-HYDROXYBENZOIC ACID EFFLUX PUMP SUBUNIT-RELATED"/>
    <property type="match status" value="1"/>
</dbReference>
<accession>A0A553ZV31</accession>
<dbReference type="OrthoDB" id="1653617at2"/>
<evidence type="ECO:0000256" key="3">
    <source>
        <dbReference type="ARBA" id="ARBA00022692"/>
    </source>
</evidence>
<evidence type="ECO:0000256" key="2">
    <source>
        <dbReference type="ARBA" id="ARBA00022475"/>
    </source>
</evidence>
<proteinExistence type="predicted"/>
<protein>
    <submittedName>
        <fullName evidence="8">Aromatic acid exporter family protein</fullName>
    </submittedName>
</protein>
<sequence>MKLGARIFKTGLAIILALYLAEWLGFNPPTFAAIAAAFAIQPSIYRTFKTLLDQAQANAIGAALGVIFVITFGNEPFVVGVVVALSIAIILKLKLQAATIPIAIVTIIIIMETPTESFLEFAAGRFFLIILGILSAFIVNLIFIPPRYELKLYERMTKAVDETIQWLMLFVHQDAETKKLKQDIDRLNSEMEKLDTLFDLFKEERTYFLKRSFSKARRVVVFRQMVHASKKALDVLASFDKRLYELDELPPRVRDIIQTQLEHLTTYHSRIMMRYAGKVNKNPSEELISDIDKGQAKLTDLFVTLYEEPEFDLAQWHHFLPAISEVIEYQEELEHLDQLVENVTSHLEEPTV</sequence>
<evidence type="ECO:0000256" key="6">
    <source>
        <dbReference type="SAM" id="Coils"/>
    </source>
</evidence>
<organism evidence="8 9">
    <name type="scientific">Alkalicoccobacillus porphyridii</name>
    <dbReference type="NCBI Taxonomy" id="2597270"/>
    <lineage>
        <taxon>Bacteria</taxon>
        <taxon>Bacillati</taxon>
        <taxon>Bacillota</taxon>
        <taxon>Bacilli</taxon>
        <taxon>Bacillales</taxon>
        <taxon>Bacillaceae</taxon>
        <taxon>Alkalicoccobacillus</taxon>
    </lineage>
</organism>
<keyword evidence="4 7" id="KW-1133">Transmembrane helix</keyword>
<feature type="coiled-coil region" evidence="6">
    <location>
        <begin position="177"/>
        <end position="204"/>
    </location>
</feature>
<dbReference type="GO" id="GO:0005886">
    <property type="term" value="C:plasma membrane"/>
    <property type="evidence" value="ECO:0007669"/>
    <property type="project" value="UniProtKB-SubCell"/>
</dbReference>
<evidence type="ECO:0000256" key="7">
    <source>
        <dbReference type="SAM" id="Phobius"/>
    </source>
</evidence>
<feature type="transmembrane region" description="Helical" evidence="7">
    <location>
        <begin position="126"/>
        <end position="146"/>
    </location>
</feature>
<comment type="subcellular location">
    <subcellularLocation>
        <location evidence="1">Cell membrane</location>
        <topology evidence="1">Multi-pass membrane protein</topology>
    </subcellularLocation>
</comment>
<dbReference type="RefSeq" id="WP_143850080.1">
    <property type="nucleotide sequence ID" value="NZ_VLXZ01000013.1"/>
</dbReference>
<dbReference type="EMBL" id="VLXZ01000013">
    <property type="protein sequence ID" value="TSB45185.1"/>
    <property type="molecule type" value="Genomic_DNA"/>
</dbReference>
<evidence type="ECO:0000313" key="8">
    <source>
        <dbReference type="EMBL" id="TSB45185.1"/>
    </source>
</evidence>
<keyword evidence="3 7" id="KW-0812">Transmembrane</keyword>
<feature type="transmembrane region" description="Helical" evidence="7">
    <location>
        <begin position="97"/>
        <end position="114"/>
    </location>
</feature>
<dbReference type="PANTHER" id="PTHR30509:SF27">
    <property type="entry name" value="UPF0421 PROTEIN YGAE"/>
    <property type="match status" value="1"/>
</dbReference>
<comment type="caution">
    <text evidence="8">The sequence shown here is derived from an EMBL/GenBank/DDBJ whole genome shotgun (WGS) entry which is preliminary data.</text>
</comment>
<dbReference type="AlphaFoldDB" id="A0A553ZV31"/>
<evidence type="ECO:0000256" key="4">
    <source>
        <dbReference type="ARBA" id="ARBA00022989"/>
    </source>
</evidence>
<dbReference type="Proteomes" id="UP000318521">
    <property type="component" value="Unassembled WGS sequence"/>
</dbReference>
<gene>
    <name evidence="8" type="ORF">FN960_17110</name>
</gene>
<keyword evidence="5 7" id="KW-0472">Membrane</keyword>
<name>A0A553ZV31_9BACI</name>
<evidence type="ECO:0000256" key="1">
    <source>
        <dbReference type="ARBA" id="ARBA00004651"/>
    </source>
</evidence>
<feature type="transmembrane region" description="Helical" evidence="7">
    <location>
        <begin position="63"/>
        <end position="90"/>
    </location>
</feature>
<reference evidence="8 9" key="1">
    <citation type="submission" date="2019-07" db="EMBL/GenBank/DDBJ databases">
        <authorList>
            <person name="Park Y.J."/>
            <person name="Jeong S.E."/>
            <person name="Jung H.S."/>
        </authorList>
    </citation>
    <scope>NUCLEOTIDE SEQUENCE [LARGE SCALE GENOMIC DNA]</scope>
    <source>
        <strain evidence="9">P16(2019)</strain>
    </source>
</reference>
<keyword evidence="6" id="KW-0175">Coiled coil</keyword>
<evidence type="ECO:0000256" key="5">
    <source>
        <dbReference type="ARBA" id="ARBA00023136"/>
    </source>
</evidence>